<dbReference type="GO" id="GO:0005524">
    <property type="term" value="F:ATP binding"/>
    <property type="evidence" value="ECO:0007669"/>
    <property type="project" value="UniProtKB-UniRule"/>
</dbReference>
<dbReference type="PROSITE" id="PS01331">
    <property type="entry name" value="THYMIDYLATE_KINASE"/>
    <property type="match status" value="1"/>
</dbReference>
<gene>
    <name evidence="11 13" type="primary">tmk</name>
    <name evidence="13" type="ORF">HMPREF9257_0724</name>
</gene>
<keyword evidence="8 11" id="KW-0067">ATP-binding</keyword>
<evidence type="ECO:0000256" key="5">
    <source>
        <dbReference type="ARBA" id="ARBA00022727"/>
    </source>
</evidence>
<dbReference type="SUPFAM" id="SSF52540">
    <property type="entry name" value="P-loop containing nucleoside triphosphate hydrolases"/>
    <property type="match status" value="1"/>
</dbReference>
<dbReference type="EC" id="2.7.4.9" evidence="2 11"/>
<dbReference type="RefSeq" id="WP_006418887.1">
    <property type="nucleotide sequence ID" value="NZ_AENN01000017.1"/>
</dbReference>
<evidence type="ECO:0000256" key="2">
    <source>
        <dbReference type="ARBA" id="ARBA00012980"/>
    </source>
</evidence>
<dbReference type="NCBIfam" id="TIGR00041">
    <property type="entry name" value="DTMP_kinase"/>
    <property type="match status" value="1"/>
</dbReference>
<comment type="caution">
    <text evidence="13">The sequence shown here is derived from an EMBL/GenBank/DDBJ whole genome shotgun (WGS) entry which is preliminary data.</text>
</comment>
<dbReference type="HAMAP" id="MF_00165">
    <property type="entry name" value="Thymidylate_kinase"/>
    <property type="match status" value="1"/>
</dbReference>
<dbReference type="STRING" id="908337.HMPREF9257_0724"/>
<organism evidence="13 14">
    <name type="scientific">Eremococcus coleocola ACS-139-V-Col8</name>
    <dbReference type="NCBI Taxonomy" id="908337"/>
    <lineage>
        <taxon>Bacteria</taxon>
        <taxon>Bacillati</taxon>
        <taxon>Bacillota</taxon>
        <taxon>Bacilli</taxon>
        <taxon>Lactobacillales</taxon>
        <taxon>Aerococcaceae</taxon>
        <taxon>Eremococcus</taxon>
    </lineage>
</organism>
<protein>
    <recommendedName>
        <fullName evidence="3 11">Thymidylate kinase</fullName>
        <ecNumber evidence="2 11">2.7.4.9</ecNumber>
    </recommendedName>
    <alternativeName>
        <fullName evidence="11">dTMP kinase</fullName>
    </alternativeName>
</protein>
<comment type="catalytic activity">
    <reaction evidence="9 11">
        <text>dTMP + ATP = dTDP + ADP</text>
        <dbReference type="Rhea" id="RHEA:13517"/>
        <dbReference type="ChEBI" id="CHEBI:30616"/>
        <dbReference type="ChEBI" id="CHEBI:58369"/>
        <dbReference type="ChEBI" id="CHEBI:63528"/>
        <dbReference type="ChEBI" id="CHEBI:456216"/>
        <dbReference type="EC" id="2.7.4.9"/>
    </reaction>
</comment>
<dbReference type="InterPro" id="IPR018095">
    <property type="entry name" value="Thymidylate_kin_CS"/>
</dbReference>
<evidence type="ECO:0000256" key="6">
    <source>
        <dbReference type="ARBA" id="ARBA00022741"/>
    </source>
</evidence>
<feature type="binding site" evidence="11">
    <location>
        <begin position="12"/>
        <end position="19"/>
    </location>
    <ligand>
        <name>ATP</name>
        <dbReference type="ChEBI" id="CHEBI:30616"/>
    </ligand>
</feature>
<dbReference type="PANTHER" id="PTHR10344:SF4">
    <property type="entry name" value="UMP-CMP KINASE 2, MITOCHONDRIAL"/>
    <property type="match status" value="1"/>
</dbReference>
<evidence type="ECO:0000259" key="12">
    <source>
        <dbReference type="Pfam" id="PF02223"/>
    </source>
</evidence>
<comment type="similarity">
    <text evidence="1 11">Belongs to the thymidylate kinase family.</text>
</comment>
<dbReference type="GO" id="GO:0006227">
    <property type="term" value="P:dUDP biosynthetic process"/>
    <property type="evidence" value="ECO:0007669"/>
    <property type="project" value="TreeGrafter"/>
</dbReference>
<dbReference type="GO" id="GO:0005829">
    <property type="term" value="C:cytosol"/>
    <property type="evidence" value="ECO:0007669"/>
    <property type="project" value="TreeGrafter"/>
</dbReference>
<dbReference type="AlphaFoldDB" id="E4KR12"/>
<sequence>MPKNGLFISIEGPDGSGKSSAIQGLATRLSQDGFDLVLTREPGGSPIAEQIRQVILDVNNTAMDPMTEALLYAAGRRQHLKDTILPALAAGKVVISDRFVDSSLAYQGVGRNLSQTDIWNINQYAIQGHLPDITLLLDVPAEVGLKRIYQARNQRQFDRLDQEDLSFHNKVRQAFLDLAADQDRIHVIDARQAVDQVVEDAFQVLKSSGLLY</sequence>
<keyword evidence="6 11" id="KW-0547">Nucleotide-binding</keyword>
<evidence type="ECO:0000256" key="1">
    <source>
        <dbReference type="ARBA" id="ARBA00009776"/>
    </source>
</evidence>
<dbReference type="CDD" id="cd01672">
    <property type="entry name" value="TMPK"/>
    <property type="match status" value="1"/>
</dbReference>
<evidence type="ECO:0000313" key="14">
    <source>
        <dbReference type="Proteomes" id="UP000005990"/>
    </source>
</evidence>
<dbReference type="FunFam" id="3.40.50.300:FF:000225">
    <property type="entry name" value="Thymidylate kinase"/>
    <property type="match status" value="1"/>
</dbReference>
<feature type="domain" description="Thymidylate kinase-like" evidence="12">
    <location>
        <begin position="10"/>
        <end position="200"/>
    </location>
</feature>
<keyword evidence="4 11" id="KW-0808">Transferase</keyword>
<dbReference type="GO" id="GO:0006233">
    <property type="term" value="P:dTDP biosynthetic process"/>
    <property type="evidence" value="ECO:0007669"/>
    <property type="project" value="InterPro"/>
</dbReference>
<evidence type="ECO:0000256" key="8">
    <source>
        <dbReference type="ARBA" id="ARBA00022840"/>
    </source>
</evidence>
<evidence type="ECO:0000256" key="9">
    <source>
        <dbReference type="ARBA" id="ARBA00048743"/>
    </source>
</evidence>
<keyword evidence="14" id="KW-1185">Reference proteome</keyword>
<dbReference type="OrthoDB" id="9774907at2"/>
<keyword evidence="5 11" id="KW-0545">Nucleotide biosynthesis</keyword>
<dbReference type="Gene3D" id="3.40.50.300">
    <property type="entry name" value="P-loop containing nucleotide triphosphate hydrolases"/>
    <property type="match status" value="1"/>
</dbReference>
<comment type="function">
    <text evidence="10 11">Phosphorylation of dTMP to form dTDP in both de novo and salvage pathways of dTTP synthesis.</text>
</comment>
<dbReference type="eggNOG" id="COG0125">
    <property type="taxonomic scope" value="Bacteria"/>
</dbReference>
<dbReference type="GO" id="GO:0006235">
    <property type="term" value="P:dTTP biosynthetic process"/>
    <property type="evidence" value="ECO:0007669"/>
    <property type="project" value="UniProtKB-UniRule"/>
</dbReference>
<dbReference type="Proteomes" id="UP000005990">
    <property type="component" value="Unassembled WGS sequence"/>
</dbReference>
<reference evidence="13 14" key="1">
    <citation type="submission" date="2010-10" db="EMBL/GenBank/DDBJ databases">
        <authorList>
            <person name="Durkin A.S."/>
            <person name="Madupu R."/>
            <person name="Torralba M."/>
            <person name="Gillis M."/>
            <person name="Methe B."/>
            <person name="Sutton G."/>
            <person name="Nelson K.E."/>
        </authorList>
    </citation>
    <scope>NUCLEOTIDE SEQUENCE [LARGE SCALE GENOMIC DNA]</scope>
    <source>
        <strain evidence="13 14">ACS-139-V-Col8</strain>
    </source>
</reference>
<evidence type="ECO:0000256" key="10">
    <source>
        <dbReference type="ARBA" id="ARBA00057735"/>
    </source>
</evidence>
<accession>E4KR12</accession>
<evidence type="ECO:0000256" key="7">
    <source>
        <dbReference type="ARBA" id="ARBA00022777"/>
    </source>
</evidence>
<proteinExistence type="inferred from homology"/>
<evidence type="ECO:0000256" key="4">
    <source>
        <dbReference type="ARBA" id="ARBA00022679"/>
    </source>
</evidence>
<evidence type="ECO:0000313" key="13">
    <source>
        <dbReference type="EMBL" id="EFR30727.1"/>
    </source>
</evidence>
<name>E4KR12_9LACT</name>
<dbReference type="InterPro" id="IPR027417">
    <property type="entry name" value="P-loop_NTPase"/>
</dbReference>
<dbReference type="Pfam" id="PF02223">
    <property type="entry name" value="Thymidylate_kin"/>
    <property type="match status" value="1"/>
</dbReference>
<dbReference type="InterPro" id="IPR039430">
    <property type="entry name" value="Thymidylate_kin-like_dom"/>
</dbReference>
<evidence type="ECO:0000256" key="11">
    <source>
        <dbReference type="HAMAP-Rule" id="MF_00165"/>
    </source>
</evidence>
<evidence type="ECO:0000256" key="3">
    <source>
        <dbReference type="ARBA" id="ARBA00017144"/>
    </source>
</evidence>
<keyword evidence="7 11" id="KW-0418">Kinase</keyword>
<dbReference type="InterPro" id="IPR018094">
    <property type="entry name" value="Thymidylate_kinase"/>
</dbReference>
<dbReference type="EMBL" id="AENN01000017">
    <property type="protein sequence ID" value="EFR30727.1"/>
    <property type="molecule type" value="Genomic_DNA"/>
</dbReference>
<dbReference type="PANTHER" id="PTHR10344">
    <property type="entry name" value="THYMIDYLATE KINASE"/>
    <property type="match status" value="1"/>
</dbReference>
<dbReference type="GO" id="GO:0004798">
    <property type="term" value="F:dTMP kinase activity"/>
    <property type="evidence" value="ECO:0007669"/>
    <property type="project" value="UniProtKB-UniRule"/>
</dbReference>